<feature type="chain" id="PRO_5013911103" description="Thioredoxin-like fold domain-containing protein" evidence="1">
    <location>
        <begin position="35"/>
        <end position="304"/>
    </location>
</feature>
<feature type="signal peptide" evidence="1">
    <location>
        <begin position="1"/>
        <end position="34"/>
    </location>
</feature>
<keyword evidence="3" id="KW-1185">Reference proteome</keyword>
<evidence type="ECO:0000256" key="1">
    <source>
        <dbReference type="SAM" id="SignalP"/>
    </source>
</evidence>
<dbReference type="InterPro" id="IPR036249">
    <property type="entry name" value="Thioredoxin-like_sf"/>
</dbReference>
<gene>
    <name evidence="2" type="ORF">CR152_26065</name>
</gene>
<proteinExistence type="predicted"/>
<evidence type="ECO:0000313" key="3">
    <source>
        <dbReference type="Proteomes" id="UP000229897"/>
    </source>
</evidence>
<dbReference type="EMBL" id="CP024608">
    <property type="protein sequence ID" value="ATQ77580.1"/>
    <property type="molecule type" value="Genomic_DNA"/>
</dbReference>
<dbReference type="KEGG" id="mass:CR152_26065"/>
<reference evidence="2" key="1">
    <citation type="submission" date="2017-10" db="EMBL/GenBank/DDBJ databases">
        <title>Massilia psychrophilum sp. nov., a novel purple-pigmented bacterium isolated from Tianshan glacier, Xinjiang Municipality, China.</title>
        <authorList>
            <person name="Wang H."/>
        </authorList>
    </citation>
    <scope>NUCLEOTIDE SEQUENCE [LARGE SCALE GENOMIC DNA]</scope>
    <source>
        <strain evidence="2">B2</strain>
    </source>
</reference>
<dbReference type="SUPFAM" id="SSF52833">
    <property type="entry name" value="Thioredoxin-like"/>
    <property type="match status" value="1"/>
</dbReference>
<accession>A0A2D2DRI5</accession>
<evidence type="ECO:0008006" key="4">
    <source>
        <dbReference type="Google" id="ProtNLM"/>
    </source>
</evidence>
<dbReference type="Gene3D" id="3.40.30.10">
    <property type="entry name" value="Glutaredoxin"/>
    <property type="match status" value="1"/>
</dbReference>
<keyword evidence="1" id="KW-0732">Signal</keyword>
<dbReference type="AlphaFoldDB" id="A0A2D2DRI5"/>
<dbReference type="Proteomes" id="UP000229897">
    <property type="component" value="Chromosome"/>
</dbReference>
<protein>
    <recommendedName>
        <fullName evidence="4">Thioredoxin-like fold domain-containing protein</fullName>
    </recommendedName>
</protein>
<organism evidence="2 3">
    <name type="scientific">Massilia violaceinigra</name>
    <dbReference type="NCBI Taxonomy" id="2045208"/>
    <lineage>
        <taxon>Bacteria</taxon>
        <taxon>Pseudomonadati</taxon>
        <taxon>Pseudomonadota</taxon>
        <taxon>Betaproteobacteria</taxon>
        <taxon>Burkholderiales</taxon>
        <taxon>Oxalobacteraceae</taxon>
        <taxon>Telluria group</taxon>
        <taxon>Massilia</taxon>
    </lineage>
</organism>
<name>A0A2D2DRI5_9BURK</name>
<evidence type="ECO:0000313" key="2">
    <source>
        <dbReference type="EMBL" id="ATQ77580.1"/>
    </source>
</evidence>
<sequence length="304" mass="31867">MAFASCAPLGGIARPVFTALLGLAAATMSAGALADANTAKTNFFANMDRAGVTFPGVNASTAKMVPAQVKGLYGIYSPKGNLISVTNEAGTLTGKAGGFSSVGLEPGKPRPMSPQQVAGLRAEIMANIDYDKLIKTSYGNGGGRKILMFSALDCPGCNQLEKALHKAAPTLNTTFYIVPGSLRDSSSGGIPWLEKVARIRCDDNAGQAWQTYWTKRTLPAARACALTPERVELDNYLMSHIMDGIKVMKPAYPMLVSEDGKWLPLPRGMTSASISAVFGPESKPAAVQAPAQWLAAAPVAGKSK</sequence>